<accession>A0A2S0PDS9</accession>
<name>A0A2S0PDS9_9NEIS</name>
<dbReference type="EMBL" id="CP028519">
    <property type="protein sequence ID" value="AVY95534.1"/>
    <property type="molecule type" value="Genomic_DNA"/>
</dbReference>
<organism evidence="1 2">
    <name type="scientific">Microvirgula aerodenitrificans</name>
    <dbReference type="NCBI Taxonomy" id="57480"/>
    <lineage>
        <taxon>Bacteria</taxon>
        <taxon>Pseudomonadati</taxon>
        <taxon>Pseudomonadota</taxon>
        <taxon>Betaproteobacteria</taxon>
        <taxon>Neisseriales</taxon>
        <taxon>Aquaspirillaceae</taxon>
        <taxon>Microvirgula</taxon>
    </lineage>
</organism>
<dbReference type="Proteomes" id="UP000244173">
    <property type="component" value="Chromosome"/>
</dbReference>
<dbReference type="OrthoDB" id="6446331at2"/>
<gene>
    <name evidence="1" type="ORF">DAI18_16880</name>
</gene>
<dbReference type="KEGG" id="maer:DAI18_16880"/>
<sequence>MIDLSWLEQLRKHFSSSGLEYEDLYEIIKKSLSMGKINFPAFIYEASRGFGFCASEGHFYSLDQDWDDPKAFNEVSFFQGEVETSSIPVADYIALMKIAADVYSDYFPDEKDGVLNSAKRLEKRYSSPAV</sequence>
<dbReference type="AlphaFoldDB" id="A0A2S0PDS9"/>
<keyword evidence="2" id="KW-1185">Reference proteome</keyword>
<dbReference type="RefSeq" id="WP_107889994.1">
    <property type="nucleotide sequence ID" value="NZ_CP028519.1"/>
</dbReference>
<evidence type="ECO:0000313" key="1">
    <source>
        <dbReference type="EMBL" id="AVY95534.1"/>
    </source>
</evidence>
<protein>
    <recommendedName>
        <fullName evidence="3">CDI immunity protein domain-containing protein</fullName>
    </recommendedName>
</protein>
<reference evidence="1 2" key="1">
    <citation type="submission" date="2018-04" db="EMBL/GenBank/DDBJ databases">
        <title>Denitrifier Microvirgula.</title>
        <authorList>
            <person name="Anderson E."/>
            <person name="Jang J."/>
            <person name="Ishii S."/>
        </authorList>
    </citation>
    <scope>NUCLEOTIDE SEQUENCE [LARGE SCALE GENOMIC DNA]</scope>
    <source>
        <strain evidence="1 2">BE2.4</strain>
    </source>
</reference>
<evidence type="ECO:0000313" key="2">
    <source>
        <dbReference type="Proteomes" id="UP000244173"/>
    </source>
</evidence>
<proteinExistence type="predicted"/>
<evidence type="ECO:0008006" key="3">
    <source>
        <dbReference type="Google" id="ProtNLM"/>
    </source>
</evidence>